<evidence type="ECO:0000256" key="2">
    <source>
        <dbReference type="ARBA" id="ARBA00004760"/>
    </source>
</evidence>
<dbReference type="GO" id="GO:0046513">
    <property type="term" value="P:ceramide biosynthetic process"/>
    <property type="evidence" value="ECO:0007669"/>
    <property type="project" value="TreeGrafter"/>
</dbReference>
<dbReference type="Gene3D" id="3.90.1150.10">
    <property type="entry name" value="Aspartate Aminotransferase, domain 1"/>
    <property type="match status" value="1"/>
</dbReference>
<dbReference type="OrthoDB" id="65434at2759"/>
<dbReference type="STRING" id="145388.A0A0D2L263"/>
<dbReference type="KEGG" id="mng:MNEG_6593"/>
<keyword evidence="8" id="KW-0746">Sphingolipid metabolism</keyword>
<dbReference type="GO" id="GO:0030170">
    <property type="term" value="F:pyridoxal phosphate binding"/>
    <property type="evidence" value="ECO:0007669"/>
    <property type="project" value="InterPro"/>
</dbReference>
<dbReference type="InterPro" id="IPR015422">
    <property type="entry name" value="PyrdxlP-dep_Trfase_small"/>
</dbReference>
<comment type="pathway">
    <text evidence="2">Lipid metabolism; sphingolipid metabolism.</text>
</comment>
<evidence type="ECO:0000256" key="4">
    <source>
        <dbReference type="ARBA" id="ARBA00008392"/>
    </source>
</evidence>
<proteinExistence type="inferred from homology"/>
<dbReference type="EMBL" id="KK101303">
    <property type="protein sequence ID" value="KIZ01369.1"/>
    <property type="molecule type" value="Genomic_DNA"/>
</dbReference>
<feature type="region of interest" description="Disordered" evidence="11">
    <location>
        <begin position="472"/>
        <end position="503"/>
    </location>
</feature>
<comment type="pathway">
    <text evidence="3">Sphingolipid metabolism.</text>
</comment>
<gene>
    <name evidence="13" type="ORF">MNEG_6593</name>
</gene>
<dbReference type="GO" id="GO:0004758">
    <property type="term" value="F:serine C-palmitoyltransferase activity"/>
    <property type="evidence" value="ECO:0007669"/>
    <property type="project" value="UniProtKB-EC"/>
</dbReference>
<keyword evidence="13" id="KW-0012">Acyltransferase</keyword>
<dbReference type="Proteomes" id="UP000054498">
    <property type="component" value="Unassembled WGS sequence"/>
</dbReference>
<dbReference type="Gene3D" id="3.40.640.10">
    <property type="entry name" value="Type I PLP-dependent aspartate aminotransferase-like (Major domain)"/>
    <property type="match status" value="1"/>
</dbReference>
<keyword evidence="6 13" id="KW-0808">Transferase</keyword>
<evidence type="ECO:0000313" key="13">
    <source>
        <dbReference type="EMBL" id="KIZ01369.1"/>
    </source>
</evidence>
<dbReference type="AlphaFoldDB" id="A0A0D2L263"/>
<dbReference type="GO" id="GO:0016020">
    <property type="term" value="C:membrane"/>
    <property type="evidence" value="ECO:0007669"/>
    <property type="project" value="GOC"/>
</dbReference>
<dbReference type="InterPro" id="IPR015421">
    <property type="entry name" value="PyrdxlP-dep_Trfase_major"/>
</dbReference>
<evidence type="ECO:0000256" key="6">
    <source>
        <dbReference type="ARBA" id="ARBA00022679"/>
    </source>
</evidence>
<organism evidence="13 14">
    <name type="scientific">Monoraphidium neglectum</name>
    <dbReference type="NCBI Taxonomy" id="145388"/>
    <lineage>
        <taxon>Eukaryota</taxon>
        <taxon>Viridiplantae</taxon>
        <taxon>Chlorophyta</taxon>
        <taxon>core chlorophytes</taxon>
        <taxon>Chlorophyceae</taxon>
        <taxon>CS clade</taxon>
        <taxon>Sphaeropleales</taxon>
        <taxon>Selenastraceae</taxon>
        <taxon>Monoraphidium</taxon>
    </lineage>
</organism>
<dbReference type="InterPro" id="IPR050087">
    <property type="entry name" value="AON_synthase_class-II"/>
</dbReference>
<dbReference type="EC" id="2.3.1.50" evidence="5"/>
<dbReference type="PANTHER" id="PTHR13693:SF3">
    <property type="entry name" value="LD36009P"/>
    <property type="match status" value="1"/>
</dbReference>
<comment type="catalytic activity">
    <reaction evidence="9">
        <text>L-serine + hexadecanoyl-CoA + H(+) = 3-oxosphinganine + CO2 + CoA</text>
        <dbReference type="Rhea" id="RHEA:14761"/>
        <dbReference type="ChEBI" id="CHEBI:15378"/>
        <dbReference type="ChEBI" id="CHEBI:16526"/>
        <dbReference type="ChEBI" id="CHEBI:33384"/>
        <dbReference type="ChEBI" id="CHEBI:57287"/>
        <dbReference type="ChEBI" id="CHEBI:57379"/>
        <dbReference type="ChEBI" id="CHEBI:58299"/>
        <dbReference type="EC" id="2.3.1.50"/>
    </reaction>
</comment>
<dbReference type="UniPathway" id="UPA00222"/>
<dbReference type="Pfam" id="PF00155">
    <property type="entry name" value="Aminotran_1_2"/>
    <property type="match status" value="1"/>
</dbReference>
<dbReference type="RefSeq" id="XP_013900388.1">
    <property type="nucleotide sequence ID" value="XM_014044934.1"/>
</dbReference>
<sequence length="555" mass="58298">MRLCCRIQDCWNRPIASAPGAWIDVMDREDIAGKYKSTRKLGFTGKLQRCLNLGSYNYLGFAAADEYCTPRVIETMGQWGISTCSSRAEGGTTPLHQELEELVAEFLGVEDAITYGMGFATNSASIPALCDRGTLVLSDALNHTSIVAGVKAGGAAVKVFRHNNVRHLESLLRFHIAEGQPRTHRPWKKIIIIVEGIYSMEGEATPLAAIVALKKKYGAYLYLDEAHSIGAMGATGRGLCEHAGVDPRDVDVLMGTFTKSFGSAGGYVAGSKRLVDFLRRHSPAHLYAASIAPGAAKQIISALKLIRGDDGSERGAAKIKQLHDNSNYVRQQLLDMGLHVLGDWDSPVIPIMVYHIGLLATLSRMLYSRHIAMVVVGFPATPLLLCRCRVCISASHTREDLDYALDAIRDLVRAAGLDYANKGGGGGGLRGAWRRWAKGGFRLRLIPDGLLAGGRPHAGKGVVAATAAAGPASRRSSDGASSSCSGGGGAGDGGSSCSSSSGSVSAETSRASSVAGSWGSGVVVADEKLLVGPKEAAALACIPAVVPAAIKAAVA</sequence>
<evidence type="ECO:0000256" key="1">
    <source>
        <dbReference type="ARBA" id="ARBA00001933"/>
    </source>
</evidence>
<dbReference type="PANTHER" id="PTHR13693">
    <property type="entry name" value="CLASS II AMINOTRANSFERASE/8-AMINO-7-OXONONANOATE SYNTHASE"/>
    <property type="match status" value="1"/>
</dbReference>
<dbReference type="GO" id="GO:0017059">
    <property type="term" value="C:serine palmitoyltransferase complex"/>
    <property type="evidence" value="ECO:0007669"/>
    <property type="project" value="TreeGrafter"/>
</dbReference>
<keyword evidence="14" id="KW-1185">Reference proteome</keyword>
<evidence type="ECO:0000256" key="5">
    <source>
        <dbReference type="ARBA" id="ARBA00013220"/>
    </source>
</evidence>
<evidence type="ECO:0000259" key="12">
    <source>
        <dbReference type="Pfam" id="PF00155"/>
    </source>
</evidence>
<dbReference type="GO" id="GO:0046512">
    <property type="term" value="P:sphingosine biosynthetic process"/>
    <property type="evidence" value="ECO:0007669"/>
    <property type="project" value="TreeGrafter"/>
</dbReference>
<reference evidence="13 14" key="1">
    <citation type="journal article" date="2013" name="BMC Genomics">
        <title>Reconstruction of the lipid metabolism for the microalga Monoraphidium neglectum from its genome sequence reveals characteristics suitable for biofuel production.</title>
        <authorList>
            <person name="Bogen C."/>
            <person name="Al-Dilaimi A."/>
            <person name="Albersmeier A."/>
            <person name="Wichmann J."/>
            <person name="Grundmann M."/>
            <person name="Rupp O."/>
            <person name="Lauersen K.J."/>
            <person name="Blifernez-Klassen O."/>
            <person name="Kalinowski J."/>
            <person name="Goesmann A."/>
            <person name="Mussgnug J.H."/>
            <person name="Kruse O."/>
        </authorList>
    </citation>
    <scope>NUCLEOTIDE SEQUENCE [LARGE SCALE GENOMIC DNA]</scope>
    <source>
        <strain evidence="13 14">SAG 48.87</strain>
    </source>
</reference>
<protein>
    <recommendedName>
        <fullName evidence="5">serine C-palmitoyltransferase</fullName>
        <ecNumber evidence="5">2.3.1.50</ecNumber>
    </recommendedName>
</protein>
<evidence type="ECO:0000256" key="7">
    <source>
        <dbReference type="ARBA" id="ARBA00022898"/>
    </source>
</evidence>
<dbReference type="InterPro" id="IPR015424">
    <property type="entry name" value="PyrdxlP-dep_Trfase"/>
</dbReference>
<keyword evidence="8" id="KW-0443">Lipid metabolism</keyword>
<feature type="compositionally biased region" description="Gly residues" evidence="11">
    <location>
        <begin position="485"/>
        <end position="494"/>
    </location>
</feature>
<feature type="compositionally biased region" description="Low complexity" evidence="11">
    <location>
        <begin position="472"/>
        <end position="484"/>
    </location>
</feature>
<evidence type="ECO:0000256" key="10">
    <source>
        <dbReference type="RuleBase" id="RU003693"/>
    </source>
</evidence>
<dbReference type="SUPFAM" id="SSF53383">
    <property type="entry name" value="PLP-dependent transferases"/>
    <property type="match status" value="1"/>
</dbReference>
<dbReference type="GeneID" id="25739469"/>
<dbReference type="InterPro" id="IPR004839">
    <property type="entry name" value="Aminotransferase_I/II_large"/>
</dbReference>
<comment type="cofactor">
    <cofactor evidence="1 10">
        <name>pyridoxal 5'-phosphate</name>
        <dbReference type="ChEBI" id="CHEBI:597326"/>
    </cofactor>
</comment>
<feature type="domain" description="Aminotransferase class I/classII large" evidence="12">
    <location>
        <begin position="50"/>
        <end position="408"/>
    </location>
</feature>
<evidence type="ECO:0000256" key="8">
    <source>
        <dbReference type="ARBA" id="ARBA00022919"/>
    </source>
</evidence>
<accession>A0A0D2L263</accession>
<dbReference type="PROSITE" id="PS00599">
    <property type="entry name" value="AA_TRANSFER_CLASS_2"/>
    <property type="match status" value="1"/>
</dbReference>
<dbReference type="InterPro" id="IPR001917">
    <property type="entry name" value="Aminotrans_II_pyridoxalP_BS"/>
</dbReference>
<evidence type="ECO:0000256" key="3">
    <source>
        <dbReference type="ARBA" id="ARBA00004991"/>
    </source>
</evidence>
<evidence type="ECO:0000313" key="14">
    <source>
        <dbReference type="Proteomes" id="UP000054498"/>
    </source>
</evidence>
<keyword evidence="7 10" id="KW-0663">Pyridoxal phosphate</keyword>
<name>A0A0D2L263_9CHLO</name>
<evidence type="ECO:0000256" key="11">
    <source>
        <dbReference type="SAM" id="MobiDB-lite"/>
    </source>
</evidence>
<evidence type="ECO:0000256" key="9">
    <source>
        <dbReference type="ARBA" id="ARBA00048528"/>
    </source>
</evidence>
<comment type="similarity">
    <text evidence="4 10">Belongs to the class-II pyridoxal-phosphate-dependent aminotransferase family.</text>
</comment>
<dbReference type="CDD" id="cd06454">
    <property type="entry name" value="KBL_like"/>
    <property type="match status" value="1"/>
</dbReference>